<keyword evidence="2" id="KW-1185">Reference proteome</keyword>
<dbReference type="Proteomes" id="UP000838878">
    <property type="component" value="Chromosome 4"/>
</dbReference>
<feature type="non-terminal residue" evidence="1">
    <location>
        <position position="261"/>
    </location>
</feature>
<dbReference type="AlphaFoldDB" id="A0A8J9UPK4"/>
<dbReference type="EMBL" id="OV170224">
    <property type="protein sequence ID" value="CAH0724116.1"/>
    <property type="molecule type" value="Genomic_DNA"/>
</dbReference>
<accession>A0A8J9UPK4</accession>
<reference evidence="1" key="1">
    <citation type="submission" date="2021-12" db="EMBL/GenBank/DDBJ databases">
        <authorList>
            <person name="Martin H S."/>
        </authorList>
    </citation>
    <scope>NUCLEOTIDE SEQUENCE</scope>
</reference>
<protein>
    <submittedName>
        <fullName evidence="1">Uncharacterized protein</fullName>
    </submittedName>
</protein>
<evidence type="ECO:0000313" key="1">
    <source>
        <dbReference type="EMBL" id="CAH0724116.1"/>
    </source>
</evidence>
<sequence length="261" mass="29806">MSTTATRHVKSSNSANILMCKQWWKVCWMYGDQEKYYRQLYGRRKINTPTNPFFHDVDTKRDGAQITELTDEFFEDNFNNIEPAPDETNKKPDKEWFGAESEPIYGFDKTWQNDQRRQPIQSYEDLNEFLASNISSDSIKNMLNNGLPLEPKSELIDSKEVLHRNGDVFGKTSKTVCKTKKGAMITEETDISSDGKTMASLKFQRSTVKTGPNKVKEILQPLKEDAVLDECSRKKCVGDKLTTTTTTLVTVTQTLVTSCNE</sequence>
<evidence type="ECO:0000313" key="2">
    <source>
        <dbReference type="Proteomes" id="UP000838878"/>
    </source>
</evidence>
<organism evidence="1 2">
    <name type="scientific">Brenthis ino</name>
    <name type="common">lesser marbled fritillary</name>
    <dbReference type="NCBI Taxonomy" id="405034"/>
    <lineage>
        <taxon>Eukaryota</taxon>
        <taxon>Metazoa</taxon>
        <taxon>Ecdysozoa</taxon>
        <taxon>Arthropoda</taxon>
        <taxon>Hexapoda</taxon>
        <taxon>Insecta</taxon>
        <taxon>Pterygota</taxon>
        <taxon>Neoptera</taxon>
        <taxon>Endopterygota</taxon>
        <taxon>Lepidoptera</taxon>
        <taxon>Glossata</taxon>
        <taxon>Ditrysia</taxon>
        <taxon>Papilionoidea</taxon>
        <taxon>Nymphalidae</taxon>
        <taxon>Heliconiinae</taxon>
        <taxon>Argynnini</taxon>
        <taxon>Brenthis</taxon>
    </lineage>
</organism>
<name>A0A8J9UPK4_9NEOP</name>
<proteinExistence type="predicted"/>
<dbReference type="OrthoDB" id="7249667at2759"/>
<gene>
    <name evidence="1" type="ORF">BINO364_LOCUS9870</name>
</gene>